<keyword evidence="2" id="KW-0645">Protease</keyword>
<dbReference type="InterPro" id="IPR049163">
    <property type="entry name" value="Pif1-like_2B_dom"/>
</dbReference>
<keyword evidence="4" id="KW-0227">DNA damage</keyword>
<evidence type="ECO:0000313" key="7">
    <source>
        <dbReference type="EMBL" id="CAD2192314.1"/>
    </source>
</evidence>
<dbReference type="EMBL" id="CAJEWN010000937">
    <property type="protein sequence ID" value="CAD2192314.1"/>
    <property type="molecule type" value="Genomic_DNA"/>
</dbReference>
<comment type="catalytic activity">
    <reaction evidence="4">
        <text>ATP + H2O = ADP + phosphate + H(+)</text>
        <dbReference type="Rhea" id="RHEA:13065"/>
        <dbReference type="ChEBI" id="CHEBI:15377"/>
        <dbReference type="ChEBI" id="CHEBI:15378"/>
        <dbReference type="ChEBI" id="CHEBI:30616"/>
        <dbReference type="ChEBI" id="CHEBI:43474"/>
        <dbReference type="ChEBI" id="CHEBI:456216"/>
        <dbReference type="EC" id="5.6.2.3"/>
    </reaction>
</comment>
<dbReference type="EC" id="5.6.2.3" evidence="4"/>
<evidence type="ECO:0000313" key="9">
    <source>
        <dbReference type="EMBL" id="CAD2205505.1"/>
    </source>
</evidence>
<dbReference type="Pfam" id="PF14214">
    <property type="entry name" value="Helitron_like_N"/>
    <property type="match status" value="1"/>
</dbReference>
<dbReference type="GO" id="GO:0000723">
    <property type="term" value="P:telomere maintenance"/>
    <property type="evidence" value="ECO:0007669"/>
    <property type="project" value="InterPro"/>
</dbReference>
<dbReference type="InterPro" id="IPR003653">
    <property type="entry name" value="Peptidase_C48_C"/>
</dbReference>
<dbReference type="InterPro" id="IPR010285">
    <property type="entry name" value="DNA_helicase_pif1-like_DEAD"/>
</dbReference>
<evidence type="ECO:0000256" key="2">
    <source>
        <dbReference type="ARBA" id="ARBA00022670"/>
    </source>
</evidence>
<evidence type="ECO:0000313" key="8">
    <source>
        <dbReference type="EMBL" id="CAD2198724.1"/>
    </source>
</evidence>
<keyword evidence="4" id="KW-0347">Helicase</keyword>
<dbReference type="PROSITE" id="PS50600">
    <property type="entry name" value="ULP_PROTEASE"/>
    <property type="match status" value="1"/>
</dbReference>
<dbReference type="SUPFAM" id="SSF52540">
    <property type="entry name" value="P-loop containing nucleoside triphosphate hydrolases"/>
    <property type="match status" value="2"/>
</dbReference>
<reference evidence="6 10" key="1">
    <citation type="submission" date="2020-08" db="EMBL/GenBank/DDBJ databases">
        <authorList>
            <person name="Koutsovoulos G."/>
            <person name="Danchin GJ E."/>
        </authorList>
    </citation>
    <scope>NUCLEOTIDE SEQUENCE [LARGE SCALE GENOMIC DNA]</scope>
</reference>
<evidence type="ECO:0000313" key="10">
    <source>
        <dbReference type="Proteomes" id="UP000580250"/>
    </source>
</evidence>
<dbReference type="PANTHER" id="PTHR10492:SF57">
    <property type="entry name" value="ATP-DEPENDENT DNA HELICASE"/>
    <property type="match status" value="1"/>
</dbReference>
<dbReference type="InterPro" id="IPR027417">
    <property type="entry name" value="P-loop_NTPase"/>
</dbReference>
<dbReference type="CDD" id="cd18809">
    <property type="entry name" value="SF1_C_RecD"/>
    <property type="match status" value="1"/>
</dbReference>
<dbReference type="GO" id="GO:0008234">
    <property type="term" value="F:cysteine-type peptidase activity"/>
    <property type="evidence" value="ECO:0007669"/>
    <property type="project" value="InterPro"/>
</dbReference>
<dbReference type="GO" id="GO:0006281">
    <property type="term" value="P:DNA repair"/>
    <property type="evidence" value="ECO:0007669"/>
    <property type="project" value="UniProtKB-KW"/>
</dbReference>
<sequence>MPSKQQKNRKLKKENYRKRVAEVSVDGSVDGSMEVDNVSSVGSFIDEGRKGERVSLFENSSDIFLNDSIVTRSISPNSICSISRGGRPKKRKTCRGRPKKIVLNENFSNDNYNVNFVSEFFSVDLLDIPEGPVLHSDNRIFSMNINVGRDYIKEMWSDPNTWLQEDYIYSYLKYLTTRTEKHVVVLDPTYSFVDYQYGDRDPLIPIENCFNYSANYDILFIPICFPGHFGLVIYDRSVRDNPICLFVDSLPAVDRLFNVRYPGFDIRRIDLIKRAIIDLTPNINEDDIQINSVPRGDFVEQIDGVNCGFFVCLYSELYLFNNNSLKFPNLNINYERRRILWNLSRLILSNDIDYVGIFANNHRNEPVNENVFNFNLDFGDNTYDNCVVNDFPVLDLEPDPPSENLRRSERIAARNADSVPKIQDLDINENVFYKISATCRRKHKLFPCGDVRSMHFEPYYDSGDFGDCVCCFCNALLLRSEVNENYKKKFKRVTSSFCCRCGVVSLPPFSPHPQLLIDLTNGVSPLSLEFLQHMNIYNTLLAFASVYVGHRESNLAGGICFMLNGEFVRKLSSISPGTDGPSFSQLYILDANTAFENRINNVSYGGNRVNQETLKNLDALLRESHPLATAYKNFHTQYLEKLQTDGLDSVKHYRLVLLSDRDAPVIIRDPSAHPRQVNLPTEETLFSICTEADELPQVKGIYITDLEGHLFTFAPNHPLTDTLCYPVLFPCGDDGYHSKIPVNKNNLTVNETSSDSEIEEGSDKKHISVRDYVKYRLAVRNNETYHNIWNSGGGLSQKYALDYNARVDSDVANYLRRDDMDLRGTYPPDALRWLQRDCGAKSVDDLGHIVMFRKYHPGTRPYFQNMFYNATAIMARTRKTGFCSFMFTFTCNPRWPEIQRNLLRNNQKVVDRFDIICRIYEDKLRKVHYLLEKKHIFGNILGSGESREFQKRIGGPHLHRVFCTDIPSTPENVENLIWAHIPPEPPANDKSVWANFLRKVRELLPLYQFHDCGAHCSNNRGKCKKGFPKKFSKITILHENQPAEYKRPSPEDGGETLKIPRGSITIEYNNSHVVAYNPLILVMFRCHHNLEYAYGQSDNLKYALKYPFKGNSFSYVKSSVDGRIDVDEPAQYAKMIYRSPTEAYSRLMGYKYAFLSHTVIVLQIHLPDNQKLFFNSKTAPTVLANVEDGILPDTHLTAYWTLWRKNINDPVIRSILFENLPESYSFDSKEKVWRKRRMAQIRKITKPIIGRILSVSPREPEKFALYVLTKHFPGDPDELKNVNGHVCTSFADAARLRGLFEDNGVWERTLREASFSLNPSQMRQLFANILVFGGTERCVIDGYVLWEMFKDQMYDRRRCSDAEKLLRIDRALAIIERYLLSNGRTMDEFSLPLPNNPLINDPDRALDAFFFPNNVNSDELDETVDTSALERANLNTEQDNFFNMIRDAVFDPNSVNKYFYLSGDGGTGKTFLLNYVLYRLRSLNLKVLPTASTGIAATKFYAGGMTFHSAFRFGINVEPGKLPLVRFDSFFGRRIIECDVIIIDEITMLHKTVFENVDLLCRTMVLQNKDHPFAGKVVILSGDWKQSLPVVNDSTSPVAQVAASIQSSHLYPLFHKFRLVQNMRVIPSEIQFKDWLYTIGTGTIGDVVNIPPNMIVNSRQELYDFVFDQGFTIASNELLKRLILAPTNRVVDAINSEIIDMIDSPEHEYLSIDNPTSENPLVYNAADYDVAQLNRLTPIGMPAHSIKLKVGSVIVLLQNLNTQKSLCNGTRLIVTNLLSNLIEAETINIGSDHGIRVGICRTRNSYVDIHPDGVSFERFQFPVRVAFCMTITKAQGQTCDRLGIDFSDEPFAHGQLYTALSRARSSEFIRVFAPNKTRNNDGGVPIRNVVANGITFD</sequence>
<dbReference type="Proteomes" id="UP000580250">
    <property type="component" value="Unassembled WGS sequence"/>
</dbReference>
<keyword evidence="4" id="KW-0233">DNA recombination</keyword>
<accession>A0A6V7WZB2</accession>
<dbReference type="EMBL" id="CAJEWN010002846">
    <property type="protein sequence ID" value="CAD2205505.1"/>
    <property type="molecule type" value="Genomic_DNA"/>
</dbReference>
<evidence type="ECO:0000313" key="6">
    <source>
        <dbReference type="EMBL" id="CAD2192313.1"/>
    </source>
</evidence>
<name>A0A6V7WZB2_MELEN</name>
<keyword evidence="3 4" id="KW-0378">Hydrolase</keyword>
<dbReference type="Pfam" id="PF05970">
    <property type="entry name" value="PIF1"/>
    <property type="match status" value="1"/>
</dbReference>
<keyword evidence="4" id="KW-0067">ATP-binding</keyword>
<dbReference type="Gene3D" id="3.40.50.300">
    <property type="entry name" value="P-loop containing nucleotide triphosphate hydrolases"/>
    <property type="match status" value="1"/>
</dbReference>
<evidence type="ECO:0000256" key="3">
    <source>
        <dbReference type="ARBA" id="ARBA00022801"/>
    </source>
</evidence>
<dbReference type="InterPro" id="IPR038765">
    <property type="entry name" value="Papain-like_cys_pep_sf"/>
</dbReference>
<proteinExistence type="inferred from homology"/>
<comment type="similarity">
    <text evidence="1">Belongs to the peptidase C48 family.</text>
</comment>
<feature type="domain" description="Ubiquitin-like protease family profile" evidence="5">
    <location>
        <begin position="145"/>
        <end position="318"/>
    </location>
</feature>
<dbReference type="InterPro" id="IPR025476">
    <property type="entry name" value="Helitron_helicase-like"/>
</dbReference>
<dbReference type="SUPFAM" id="SSF54001">
    <property type="entry name" value="Cysteine proteinases"/>
    <property type="match status" value="1"/>
</dbReference>
<dbReference type="EMBL" id="CAJEWN010001598">
    <property type="protein sequence ID" value="CAD2198724.1"/>
    <property type="molecule type" value="Genomic_DNA"/>
</dbReference>
<dbReference type="GO" id="GO:0043139">
    <property type="term" value="F:5'-3' DNA helicase activity"/>
    <property type="evidence" value="ECO:0007669"/>
    <property type="project" value="UniProtKB-EC"/>
</dbReference>
<keyword evidence="4" id="KW-0234">DNA repair</keyword>
<dbReference type="PANTHER" id="PTHR10492">
    <property type="match status" value="1"/>
</dbReference>
<comment type="cofactor">
    <cofactor evidence="4">
        <name>Mg(2+)</name>
        <dbReference type="ChEBI" id="CHEBI:18420"/>
    </cofactor>
</comment>
<comment type="similarity">
    <text evidence="4">Belongs to the helicase family.</text>
</comment>
<evidence type="ECO:0000256" key="1">
    <source>
        <dbReference type="ARBA" id="ARBA00005234"/>
    </source>
</evidence>
<evidence type="ECO:0000259" key="5">
    <source>
        <dbReference type="PROSITE" id="PS50600"/>
    </source>
</evidence>
<dbReference type="Pfam" id="PF21530">
    <property type="entry name" value="Pif1_2B_dom"/>
    <property type="match status" value="1"/>
</dbReference>
<keyword evidence="4" id="KW-0547">Nucleotide-binding</keyword>
<evidence type="ECO:0000256" key="4">
    <source>
        <dbReference type="RuleBase" id="RU363044"/>
    </source>
</evidence>
<dbReference type="GO" id="GO:0006310">
    <property type="term" value="P:DNA recombination"/>
    <property type="evidence" value="ECO:0007669"/>
    <property type="project" value="UniProtKB-KW"/>
</dbReference>
<comment type="caution">
    <text evidence="6">The sequence shown here is derived from an EMBL/GenBank/DDBJ whole genome shotgun (WGS) entry which is preliminary data.</text>
</comment>
<organism evidence="6 10">
    <name type="scientific">Meloidogyne enterolobii</name>
    <name type="common">Root-knot nematode worm</name>
    <name type="synonym">Meloidogyne mayaguensis</name>
    <dbReference type="NCBI Taxonomy" id="390850"/>
    <lineage>
        <taxon>Eukaryota</taxon>
        <taxon>Metazoa</taxon>
        <taxon>Ecdysozoa</taxon>
        <taxon>Nematoda</taxon>
        <taxon>Chromadorea</taxon>
        <taxon>Rhabditida</taxon>
        <taxon>Tylenchina</taxon>
        <taxon>Tylenchomorpha</taxon>
        <taxon>Tylenchoidea</taxon>
        <taxon>Meloidogynidae</taxon>
        <taxon>Meloidogyninae</taxon>
        <taxon>Meloidogyne</taxon>
    </lineage>
</organism>
<dbReference type="GO" id="GO:0005524">
    <property type="term" value="F:ATP binding"/>
    <property type="evidence" value="ECO:0007669"/>
    <property type="project" value="UniProtKB-KW"/>
</dbReference>
<gene>
    <name evidence="6" type="ORF">MENT_LOCUS45193</name>
    <name evidence="7" type="ORF">MENT_LOCUS45194</name>
    <name evidence="8" type="ORF">MENT_LOCUS52060</name>
    <name evidence="9" type="ORF">MENT_LOCUS59319</name>
</gene>
<protein>
    <recommendedName>
        <fullName evidence="4">ATP-dependent DNA helicase</fullName>
        <ecNumber evidence="4">5.6.2.3</ecNumber>
    </recommendedName>
</protein>
<dbReference type="EMBL" id="CAJEWN010000937">
    <property type="protein sequence ID" value="CAD2192313.1"/>
    <property type="molecule type" value="Genomic_DNA"/>
</dbReference>
<dbReference type="GO" id="GO:0006508">
    <property type="term" value="P:proteolysis"/>
    <property type="evidence" value="ECO:0007669"/>
    <property type="project" value="UniProtKB-KW"/>
</dbReference>
<dbReference type="Gene3D" id="3.40.395.10">
    <property type="entry name" value="Adenoviral Proteinase, Chain A"/>
    <property type="match status" value="1"/>
</dbReference>